<evidence type="ECO:0000313" key="3">
    <source>
        <dbReference type="Proteomes" id="UP000236161"/>
    </source>
</evidence>
<proteinExistence type="predicted"/>
<dbReference type="AlphaFoldDB" id="A0A2H9ZXI3"/>
<protein>
    <submittedName>
        <fullName evidence="2">Uncharacterized protein</fullName>
    </submittedName>
</protein>
<feature type="chain" id="PRO_5014149846" evidence="1">
    <location>
        <begin position="23"/>
        <end position="142"/>
    </location>
</feature>
<sequence>MAFIIRVIIVVLLAATMASVQSEPESLDLLRSNLPGNREKAMELCKTAWSQYQKNTGSYHITCNCNNMKAAHLMDVKADGDALIYIYSFRFPGTIVIYEQVEISLRFREWIFLPKSKNNDGEAGVLSNTWVDEVIVTQDREL</sequence>
<accession>A0A2H9ZXI3</accession>
<dbReference type="EMBL" id="KZ453008">
    <property type="protein sequence ID" value="PKA47972.1"/>
    <property type="molecule type" value="Genomic_DNA"/>
</dbReference>
<evidence type="ECO:0000313" key="2">
    <source>
        <dbReference type="EMBL" id="PKA47972.1"/>
    </source>
</evidence>
<dbReference type="Proteomes" id="UP000236161">
    <property type="component" value="Unassembled WGS sequence"/>
</dbReference>
<evidence type="ECO:0000256" key="1">
    <source>
        <dbReference type="SAM" id="SignalP"/>
    </source>
</evidence>
<gene>
    <name evidence="2" type="ORF">AXF42_Ash016319</name>
</gene>
<keyword evidence="1" id="KW-0732">Signal</keyword>
<organism evidence="2 3">
    <name type="scientific">Apostasia shenzhenica</name>
    <dbReference type="NCBI Taxonomy" id="1088818"/>
    <lineage>
        <taxon>Eukaryota</taxon>
        <taxon>Viridiplantae</taxon>
        <taxon>Streptophyta</taxon>
        <taxon>Embryophyta</taxon>
        <taxon>Tracheophyta</taxon>
        <taxon>Spermatophyta</taxon>
        <taxon>Magnoliopsida</taxon>
        <taxon>Liliopsida</taxon>
        <taxon>Asparagales</taxon>
        <taxon>Orchidaceae</taxon>
        <taxon>Apostasioideae</taxon>
        <taxon>Apostasia</taxon>
    </lineage>
</organism>
<reference evidence="2 3" key="1">
    <citation type="journal article" date="2017" name="Nature">
        <title>The Apostasia genome and the evolution of orchids.</title>
        <authorList>
            <person name="Zhang G.Q."/>
            <person name="Liu K.W."/>
            <person name="Li Z."/>
            <person name="Lohaus R."/>
            <person name="Hsiao Y.Y."/>
            <person name="Niu S.C."/>
            <person name="Wang J.Y."/>
            <person name="Lin Y.C."/>
            <person name="Xu Q."/>
            <person name="Chen L.J."/>
            <person name="Yoshida K."/>
            <person name="Fujiwara S."/>
            <person name="Wang Z.W."/>
            <person name="Zhang Y.Q."/>
            <person name="Mitsuda N."/>
            <person name="Wang M."/>
            <person name="Liu G.H."/>
            <person name="Pecoraro L."/>
            <person name="Huang H.X."/>
            <person name="Xiao X.J."/>
            <person name="Lin M."/>
            <person name="Wu X.Y."/>
            <person name="Wu W.L."/>
            <person name="Chen Y.Y."/>
            <person name="Chang S.B."/>
            <person name="Sakamoto S."/>
            <person name="Ohme-Takagi M."/>
            <person name="Yagi M."/>
            <person name="Zeng S.J."/>
            <person name="Shen C.Y."/>
            <person name="Yeh C.M."/>
            <person name="Luo Y.B."/>
            <person name="Tsai W.C."/>
            <person name="Van de Peer Y."/>
            <person name="Liu Z.J."/>
        </authorList>
    </citation>
    <scope>NUCLEOTIDE SEQUENCE [LARGE SCALE GENOMIC DNA]</scope>
    <source>
        <strain evidence="3">cv. Shenzhen</strain>
        <tissue evidence="2">Stem</tissue>
    </source>
</reference>
<feature type="signal peptide" evidence="1">
    <location>
        <begin position="1"/>
        <end position="22"/>
    </location>
</feature>
<keyword evidence="3" id="KW-1185">Reference proteome</keyword>
<name>A0A2H9ZXI3_9ASPA</name>